<organism evidence="3 4">
    <name type="scientific">Vibrio stylophorae</name>
    <dbReference type="NCBI Taxonomy" id="659351"/>
    <lineage>
        <taxon>Bacteria</taxon>
        <taxon>Pseudomonadati</taxon>
        <taxon>Pseudomonadota</taxon>
        <taxon>Gammaproteobacteria</taxon>
        <taxon>Vibrionales</taxon>
        <taxon>Vibrionaceae</taxon>
        <taxon>Vibrio</taxon>
    </lineage>
</organism>
<protein>
    <recommendedName>
        <fullName evidence="5">TIGR03503 family protein</fullName>
    </recommendedName>
</protein>
<feature type="transmembrane region" description="Helical" evidence="1">
    <location>
        <begin position="378"/>
        <end position="400"/>
    </location>
</feature>
<accession>A0ABN8DZH2</accession>
<keyword evidence="1" id="KW-0812">Transmembrane</keyword>
<comment type="caution">
    <text evidence="3">The sequence shown here is derived from an EMBL/GenBank/DDBJ whole genome shotgun (WGS) entry which is preliminary data.</text>
</comment>
<evidence type="ECO:0008006" key="5">
    <source>
        <dbReference type="Google" id="ProtNLM"/>
    </source>
</evidence>
<name>A0ABN8DZH2_9VIBR</name>
<keyword evidence="4" id="KW-1185">Reference proteome</keyword>
<reference evidence="3" key="1">
    <citation type="submission" date="2021-11" db="EMBL/GenBank/DDBJ databases">
        <authorList>
            <person name="Rodrigo-Torres L."/>
            <person name="Arahal R. D."/>
            <person name="Lucena T."/>
        </authorList>
    </citation>
    <scope>NUCLEOTIDE SEQUENCE</scope>
    <source>
        <strain evidence="3">CECT 7929</strain>
    </source>
</reference>
<dbReference type="RefSeq" id="WP_237466590.1">
    <property type="nucleotide sequence ID" value="NZ_CAKLDI010000001.1"/>
</dbReference>
<gene>
    <name evidence="3" type="ORF">VST7929_02102</name>
</gene>
<feature type="signal peptide" evidence="2">
    <location>
        <begin position="1"/>
        <end position="25"/>
    </location>
</feature>
<keyword evidence="1" id="KW-1133">Transmembrane helix</keyword>
<evidence type="ECO:0000313" key="4">
    <source>
        <dbReference type="Proteomes" id="UP000838672"/>
    </source>
</evidence>
<dbReference type="NCBIfam" id="TIGR03503">
    <property type="entry name" value="TIGR03503 family protein"/>
    <property type="match status" value="1"/>
</dbReference>
<keyword evidence="2" id="KW-0732">Signal</keyword>
<evidence type="ECO:0000313" key="3">
    <source>
        <dbReference type="EMBL" id="CAH0534194.1"/>
    </source>
</evidence>
<dbReference type="EMBL" id="CAKLDI010000001">
    <property type="protein sequence ID" value="CAH0534194.1"/>
    <property type="molecule type" value="Genomic_DNA"/>
</dbReference>
<evidence type="ECO:0000256" key="2">
    <source>
        <dbReference type="SAM" id="SignalP"/>
    </source>
</evidence>
<feature type="chain" id="PRO_5045471882" description="TIGR03503 family protein" evidence="2">
    <location>
        <begin position="26"/>
        <end position="420"/>
    </location>
</feature>
<proteinExistence type="predicted"/>
<sequence length="420" mass="47537">MTRLRRIFSCFLVGLSLWPCFGLHAEGQAVMLLDNRFRVDPSIRQVAFLIHRENESTPVVLVRPDGTKYYAWRHPKNVSWYEESTLDIITINHPMPGPWQAIGKISPDNQIHVISNLKLSVSKLPQRLYQHERFKFTARLTQDGAPLVMRDFLERVKLTVEFLPMKGDELDEPVPGAPIEKTLGTFYDNGEGLDEHAGDGIFTVELPVEVKPGKYRVRIVSSNGVFLRAHEQDLFVFPPPVNITFIQGQSVDQDHQLVVTLKSGSLASTAIAAHIEMRDPNGQISVAQGTMAPGADRLVVDLPNPKEVGRYEWWGWIYGTDEYHREYVLGLEKRSFTMAATLQIDTNLEALRARQLAKQKEEAERVAELERQAKRKSVIRWVVIFNLVLLVGTTSGILLWQRKKAKAEKAASELALPPSD</sequence>
<dbReference type="InterPro" id="IPR020010">
    <property type="entry name" value="CHP03503"/>
</dbReference>
<dbReference type="NCBIfam" id="NF041940">
    <property type="entry name" value="choice_anch_X"/>
    <property type="match status" value="1"/>
</dbReference>
<dbReference type="Proteomes" id="UP000838672">
    <property type="component" value="Unassembled WGS sequence"/>
</dbReference>
<keyword evidence="1" id="KW-0472">Membrane</keyword>
<evidence type="ECO:0000256" key="1">
    <source>
        <dbReference type="SAM" id="Phobius"/>
    </source>
</evidence>